<sequence length="182" mass="19077">MNPTISRRTTSRTQSRSVVAACLMAAAVVLSATACSGDGDGGGSGSGTKSGGSASSTKKTAEDQALEHRKCLREQGLDVAEPKPGEDGHGMTIKGDGKSKQEMEKALKACQDKSVGGAKEMTQAQKDKMLAFARCMRKHGIDMPDPKFEGGIAQAPAIQQKDIQKDMKKFEKANAACESAGR</sequence>
<evidence type="ECO:0000313" key="3">
    <source>
        <dbReference type="EMBL" id="AXE79420.1"/>
    </source>
</evidence>
<accession>A0A2Z5JGE2</accession>
<dbReference type="PROSITE" id="PS51257">
    <property type="entry name" value="PROKAR_LIPOPROTEIN"/>
    <property type="match status" value="1"/>
</dbReference>
<organism evidence="3 4">
    <name type="scientific">Streptomyces atratus</name>
    <dbReference type="NCBI Taxonomy" id="1893"/>
    <lineage>
        <taxon>Bacteria</taxon>
        <taxon>Bacillati</taxon>
        <taxon>Actinomycetota</taxon>
        <taxon>Actinomycetes</taxon>
        <taxon>Kitasatosporales</taxon>
        <taxon>Streptomycetaceae</taxon>
        <taxon>Streptomyces</taxon>
    </lineage>
</organism>
<evidence type="ECO:0008006" key="5">
    <source>
        <dbReference type="Google" id="ProtNLM"/>
    </source>
</evidence>
<feature type="signal peptide" evidence="2">
    <location>
        <begin position="1"/>
        <end position="34"/>
    </location>
</feature>
<feature type="region of interest" description="Disordered" evidence="1">
    <location>
        <begin position="34"/>
        <end position="105"/>
    </location>
</feature>
<dbReference type="Proteomes" id="UP000252698">
    <property type="component" value="Chromosome"/>
</dbReference>
<dbReference type="EMBL" id="CP027306">
    <property type="protein sequence ID" value="AXE79420.1"/>
    <property type="molecule type" value="Genomic_DNA"/>
</dbReference>
<feature type="chain" id="PRO_5016462187" description="Secreted protein" evidence="2">
    <location>
        <begin position="35"/>
        <end position="182"/>
    </location>
</feature>
<evidence type="ECO:0000256" key="2">
    <source>
        <dbReference type="SAM" id="SignalP"/>
    </source>
</evidence>
<dbReference type="KEGG" id="sata:C5746_23685"/>
<keyword evidence="2" id="KW-0732">Signal</keyword>
<dbReference type="RefSeq" id="WP_114245950.1">
    <property type="nucleotide sequence ID" value="NZ_BMRN01000003.1"/>
</dbReference>
<feature type="compositionally biased region" description="Gly residues" evidence="1">
    <location>
        <begin position="38"/>
        <end position="50"/>
    </location>
</feature>
<feature type="compositionally biased region" description="Basic and acidic residues" evidence="1">
    <location>
        <begin position="59"/>
        <end position="105"/>
    </location>
</feature>
<protein>
    <recommendedName>
        <fullName evidence="5">Secreted protein</fullName>
    </recommendedName>
</protein>
<dbReference type="AlphaFoldDB" id="A0A2Z5JGE2"/>
<proteinExistence type="predicted"/>
<dbReference type="GeneID" id="95521419"/>
<gene>
    <name evidence="3" type="ORF">C5746_23685</name>
</gene>
<reference evidence="3 4" key="1">
    <citation type="journal article" date="2018" name="Front. Microbiol.">
        <title>Genome Sequencing of Streptomyces atratus SCSIOZH16 and Activation Production of Nocardamine via Metabolic Engineering.</title>
        <authorList>
            <person name="Li Y."/>
            <person name="Zhang C."/>
            <person name="Liu C."/>
            <person name="Ju J."/>
            <person name="Ma J."/>
        </authorList>
    </citation>
    <scope>NUCLEOTIDE SEQUENCE [LARGE SCALE GENOMIC DNA]</scope>
    <source>
        <strain evidence="3 4">SCSIO_ZH16</strain>
    </source>
</reference>
<evidence type="ECO:0000313" key="4">
    <source>
        <dbReference type="Proteomes" id="UP000252698"/>
    </source>
</evidence>
<name>A0A2Z5JGE2_STRAR</name>
<evidence type="ECO:0000256" key="1">
    <source>
        <dbReference type="SAM" id="MobiDB-lite"/>
    </source>
</evidence>